<dbReference type="PANTHER" id="PTHR43312">
    <property type="entry name" value="D-THREO-ALDOSE 1-DEHYDROGENASE"/>
    <property type="match status" value="1"/>
</dbReference>
<accession>A0A5N7MPF3</accession>
<organism evidence="3 4">
    <name type="scientific">Microvirga tunisiensis</name>
    <dbReference type="NCBI Taxonomy" id="2108360"/>
    <lineage>
        <taxon>Bacteria</taxon>
        <taxon>Pseudomonadati</taxon>
        <taxon>Pseudomonadota</taxon>
        <taxon>Alphaproteobacteria</taxon>
        <taxon>Hyphomicrobiales</taxon>
        <taxon>Methylobacteriaceae</taxon>
        <taxon>Microvirga</taxon>
    </lineage>
</organism>
<sequence>MQQAQPLSRRSLLCSLAATGAAAVMWPLTGTAQPGLVRTRPVPSTGEALPLVGLGTWITFNVGRDTEAQDSCAAVMRAFFEAGGRLIDSSPMYGSSQEVVGYGLQKLGPPPHLFSADKVWTSSGSAGPSQIEQSRRHWRVPRFDLLQVHNLLAWEAHFETLLTMKAAGEVRYVGISTSEGRRHREFERVMRQHPLDFVQVTYNILDREVEDRILPLAAERGIGVIVNRPFQQGALIDRLERYPLPPWATEIDARSWAQFILKFIVSHPAVTCTIPATTRADHVRENMAVATGQLPDAAMRARMIAYVEGL</sequence>
<evidence type="ECO:0000256" key="1">
    <source>
        <dbReference type="SAM" id="SignalP"/>
    </source>
</evidence>
<feature type="signal peptide" evidence="1">
    <location>
        <begin position="1"/>
        <end position="32"/>
    </location>
</feature>
<comment type="caution">
    <text evidence="3">The sequence shown here is derived from an EMBL/GenBank/DDBJ whole genome shotgun (WGS) entry which is preliminary data.</text>
</comment>
<dbReference type="InterPro" id="IPR036812">
    <property type="entry name" value="NAD(P)_OxRdtase_dom_sf"/>
</dbReference>
<dbReference type="Gene3D" id="3.20.20.100">
    <property type="entry name" value="NADP-dependent oxidoreductase domain"/>
    <property type="match status" value="1"/>
</dbReference>
<dbReference type="InterPro" id="IPR023210">
    <property type="entry name" value="NADP_OxRdtase_dom"/>
</dbReference>
<keyword evidence="1" id="KW-0732">Signal</keyword>
<evidence type="ECO:0000259" key="2">
    <source>
        <dbReference type="Pfam" id="PF00248"/>
    </source>
</evidence>
<dbReference type="Pfam" id="PF00248">
    <property type="entry name" value="Aldo_ket_red"/>
    <property type="match status" value="1"/>
</dbReference>
<evidence type="ECO:0000313" key="3">
    <source>
        <dbReference type="EMBL" id="MPR28520.1"/>
    </source>
</evidence>
<dbReference type="Proteomes" id="UP000403266">
    <property type="component" value="Unassembled WGS sequence"/>
</dbReference>
<dbReference type="SUPFAM" id="SSF51430">
    <property type="entry name" value="NAD(P)-linked oxidoreductase"/>
    <property type="match status" value="1"/>
</dbReference>
<keyword evidence="4" id="KW-1185">Reference proteome</keyword>
<dbReference type="CDD" id="cd19095">
    <property type="entry name" value="AKR_PA4992-like"/>
    <property type="match status" value="1"/>
</dbReference>
<proteinExistence type="predicted"/>
<feature type="domain" description="NADP-dependent oxidoreductase" evidence="2">
    <location>
        <begin position="52"/>
        <end position="299"/>
    </location>
</feature>
<feature type="chain" id="PRO_5030135629" evidence="1">
    <location>
        <begin position="33"/>
        <end position="310"/>
    </location>
</feature>
<dbReference type="InterPro" id="IPR053135">
    <property type="entry name" value="AKR2_Oxidoreductase"/>
</dbReference>
<protein>
    <submittedName>
        <fullName evidence="3">Aldo/keto reductase</fullName>
    </submittedName>
</protein>
<gene>
    <name evidence="3" type="ORF">FS320_26075</name>
</gene>
<dbReference type="OrthoDB" id="9783572at2"/>
<dbReference type="EMBL" id="VOSK01000151">
    <property type="protein sequence ID" value="MPR28520.1"/>
    <property type="molecule type" value="Genomic_DNA"/>
</dbReference>
<reference evidence="3 4" key="1">
    <citation type="journal article" date="2019" name="Syst. Appl. Microbiol.">
        <title>Microvirga tunisiensis sp. nov., a root nodule symbiotic bacterium isolated from Lupinus micranthus and L. luteus grown in Northern Tunisia.</title>
        <authorList>
            <person name="Msaddak A."/>
            <person name="Rejili M."/>
            <person name="Duran D."/>
            <person name="Mars M."/>
            <person name="Palacios J.M."/>
            <person name="Ruiz-Argueso T."/>
            <person name="Rey L."/>
            <person name="Imperial J."/>
        </authorList>
    </citation>
    <scope>NUCLEOTIDE SEQUENCE [LARGE SCALE GENOMIC DNA]</scope>
    <source>
        <strain evidence="3 4">Lmie10</strain>
    </source>
</reference>
<dbReference type="InterPro" id="IPR006311">
    <property type="entry name" value="TAT_signal"/>
</dbReference>
<dbReference type="PANTHER" id="PTHR43312:SF1">
    <property type="entry name" value="NADP-DEPENDENT OXIDOREDUCTASE DOMAIN-CONTAINING PROTEIN"/>
    <property type="match status" value="1"/>
</dbReference>
<dbReference type="AlphaFoldDB" id="A0A5N7MPF3"/>
<dbReference type="PROSITE" id="PS51318">
    <property type="entry name" value="TAT"/>
    <property type="match status" value="1"/>
</dbReference>
<name>A0A5N7MPF3_9HYPH</name>
<evidence type="ECO:0000313" key="4">
    <source>
        <dbReference type="Proteomes" id="UP000403266"/>
    </source>
</evidence>